<proteinExistence type="predicted"/>
<evidence type="ECO:0000313" key="1">
    <source>
        <dbReference type="EMBL" id="SCZ99957.1"/>
    </source>
</evidence>
<dbReference type="AlphaFoldDB" id="A0A2X0N5G1"/>
<name>A0A2X0N5G1_9BASI</name>
<dbReference type="Proteomes" id="UP000249723">
    <property type="component" value="Unassembled WGS sequence"/>
</dbReference>
<accession>A0A2X0N5G1</accession>
<gene>
    <name evidence="1" type="ORF">BZ3500_MVSOF-1268-A1-R1_CHR9G10355</name>
</gene>
<reference evidence="2" key="1">
    <citation type="submission" date="2016-10" db="EMBL/GenBank/DDBJ databases">
        <authorList>
            <person name="Jeantristanb JTB J.-T."/>
            <person name="Ricardo R."/>
        </authorList>
    </citation>
    <scope>NUCLEOTIDE SEQUENCE [LARGE SCALE GENOMIC DNA]</scope>
</reference>
<organism evidence="1 2">
    <name type="scientific">Microbotryum saponariae</name>
    <dbReference type="NCBI Taxonomy" id="289078"/>
    <lineage>
        <taxon>Eukaryota</taxon>
        <taxon>Fungi</taxon>
        <taxon>Dikarya</taxon>
        <taxon>Basidiomycota</taxon>
        <taxon>Pucciniomycotina</taxon>
        <taxon>Microbotryomycetes</taxon>
        <taxon>Microbotryales</taxon>
        <taxon>Microbotryaceae</taxon>
        <taxon>Microbotryum</taxon>
    </lineage>
</organism>
<keyword evidence="2" id="KW-1185">Reference proteome</keyword>
<dbReference type="OrthoDB" id="2539826at2759"/>
<dbReference type="EMBL" id="FMWP01000107">
    <property type="protein sequence ID" value="SCZ99957.1"/>
    <property type="molecule type" value="Genomic_DNA"/>
</dbReference>
<sequence>MGKGKRGWGSAKALGPLQLAPLGSSRLLSQPCDLIEPVWHPCVCHMARRYRAIKRSLSLPYGCTTAAVGLLNPDA</sequence>
<evidence type="ECO:0000313" key="2">
    <source>
        <dbReference type="Proteomes" id="UP000249723"/>
    </source>
</evidence>
<protein>
    <submittedName>
        <fullName evidence="1">BZ3500_MvSof-1268-A1-R1_Chr9g10355 protein</fullName>
    </submittedName>
</protein>